<dbReference type="Proteomes" id="UP001185092">
    <property type="component" value="Unassembled WGS sequence"/>
</dbReference>
<evidence type="ECO:0000313" key="1">
    <source>
        <dbReference type="EMBL" id="MDR6238802.1"/>
    </source>
</evidence>
<gene>
    <name evidence="1" type="ORF">HNQ88_001839</name>
</gene>
<dbReference type="RefSeq" id="WP_309938308.1">
    <property type="nucleotide sequence ID" value="NZ_AP025305.1"/>
</dbReference>
<dbReference type="EMBL" id="JAVDQD010000002">
    <property type="protein sequence ID" value="MDR6238802.1"/>
    <property type="molecule type" value="Genomic_DNA"/>
</dbReference>
<sequence length="161" mass="18767">MEEYKTDQIEPANIQGQIIIFDFGLTLDGGTISFYCQNNGKLFWIKLVQHVDFTEPFEDGWVPGALYLNEKMIDIDSLDEKKIIEGLKNCKISEKLYKRDNSENPLLNNKKTIVFGDNLNKQFDAWRKSPRHAVEQFISDSIEFIESKEYREVAIRVGRIK</sequence>
<accession>A0AAE3XKZ8</accession>
<name>A0AAE3XKZ8_9BACT</name>
<reference evidence="1" key="1">
    <citation type="submission" date="2023-07" db="EMBL/GenBank/DDBJ databases">
        <title>Genomic Encyclopedia of Type Strains, Phase IV (KMG-IV): sequencing the most valuable type-strain genomes for metagenomic binning, comparative biology and taxonomic classification.</title>
        <authorList>
            <person name="Goeker M."/>
        </authorList>
    </citation>
    <scope>NUCLEOTIDE SEQUENCE</scope>
    <source>
        <strain evidence="1">DSM 26174</strain>
    </source>
</reference>
<protein>
    <submittedName>
        <fullName evidence="1">Uncharacterized protein</fullName>
    </submittedName>
</protein>
<proteinExistence type="predicted"/>
<organism evidence="1 2">
    <name type="scientific">Aureibacter tunicatorum</name>
    <dbReference type="NCBI Taxonomy" id="866807"/>
    <lineage>
        <taxon>Bacteria</taxon>
        <taxon>Pseudomonadati</taxon>
        <taxon>Bacteroidota</taxon>
        <taxon>Cytophagia</taxon>
        <taxon>Cytophagales</taxon>
        <taxon>Persicobacteraceae</taxon>
        <taxon>Aureibacter</taxon>
    </lineage>
</organism>
<evidence type="ECO:0000313" key="2">
    <source>
        <dbReference type="Proteomes" id="UP001185092"/>
    </source>
</evidence>
<dbReference type="AlphaFoldDB" id="A0AAE3XKZ8"/>
<comment type="caution">
    <text evidence="1">The sequence shown here is derived from an EMBL/GenBank/DDBJ whole genome shotgun (WGS) entry which is preliminary data.</text>
</comment>
<keyword evidence="2" id="KW-1185">Reference proteome</keyword>